<evidence type="ECO:0000256" key="2">
    <source>
        <dbReference type="ARBA" id="ARBA00009514"/>
    </source>
</evidence>
<dbReference type="Pfam" id="PF03321">
    <property type="entry name" value="GH3"/>
    <property type="match status" value="1"/>
</dbReference>
<dbReference type="GO" id="GO:0048511">
    <property type="term" value="P:rhythmic process"/>
    <property type="evidence" value="ECO:0007669"/>
    <property type="project" value="UniProtKB-KW"/>
</dbReference>
<protein>
    <recommendedName>
        <fullName evidence="6">Protein EARLY FLOWERING 4 domain-containing protein</fullName>
    </recommendedName>
</protein>
<comment type="similarity">
    <text evidence="2">Belongs to the EARLY FLOWERING 4 family.</text>
</comment>
<evidence type="ECO:0000259" key="6">
    <source>
        <dbReference type="Pfam" id="PF07011"/>
    </source>
</evidence>
<gene>
    <name evidence="7" type="ORF">CB5_LOCUS2088</name>
</gene>
<feature type="compositionally biased region" description="Polar residues" evidence="5">
    <location>
        <begin position="87"/>
        <end position="101"/>
    </location>
</feature>
<name>A0A6V7NK12_ANACO</name>
<dbReference type="PANTHER" id="PTHR33469:SF16">
    <property type="entry name" value="PROTEIN ELF4-LIKE 4"/>
    <property type="match status" value="1"/>
</dbReference>
<dbReference type="PANTHER" id="PTHR33469">
    <property type="entry name" value="PROTEIN ELF4-LIKE 4"/>
    <property type="match status" value="1"/>
</dbReference>
<evidence type="ECO:0000256" key="1">
    <source>
        <dbReference type="ARBA" id="ARBA00004123"/>
    </source>
</evidence>
<keyword evidence="4" id="KW-0539">Nucleus</keyword>
<dbReference type="InterPro" id="IPR009741">
    <property type="entry name" value="EARLY_FLOWERING_4_dom"/>
</dbReference>
<comment type="subcellular location">
    <subcellularLocation>
        <location evidence="1">Nucleus</location>
    </subcellularLocation>
</comment>
<dbReference type="Pfam" id="PF07011">
    <property type="entry name" value="Elf4"/>
    <property type="match status" value="1"/>
</dbReference>
<dbReference type="GO" id="GO:0009649">
    <property type="term" value="P:entrainment of circadian clock"/>
    <property type="evidence" value="ECO:0007669"/>
    <property type="project" value="TreeGrafter"/>
</dbReference>
<keyword evidence="3" id="KW-0090">Biological rhythms</keyword>
<evidence type="ECO:0000313" key="7">
    <source>
        <dbReference type="EMBL" id="CAD1818877.1"/>
    </source>
</evidence>
<evidence type="ECO:0000256" key="5">
    <source>
        <dbReference type="SAM" id="MobiDB-lite"/>
    </source>
</evidence>
<dbReference type="AlphaFoldDB" id="A0A6V7NK12"/>
<feature type="domain" description="Protein EARLY FLOWERING 4" evidence="6">
    <location>
        <begin position="60"/>
        <end position="96"/>
    </location>
</feature>
<feature type="region of interest" description="Disordered" evidence="5">
    <location>
        <begin position="87"/>
        <end position="108"/>
    </location>
</feature>
<dbReference type="EMBL" id="LR862139">
    <property type="protein sequence ID" value="CAD1818877.1"/>
    <property type="molecule type" value="Genomic_DNA"/>
</dbReference>
<dbReference type="InterPro" id="IPR040462">
    <property type="entry name" value="EARLY_FLOWERING_4"/>
</dbReference>
<accession>A0A6V7NK12</accession>
<proteinExistence type="inferred from homology"/>
<organism evidence="7">
    <name type="scientific">Ananas comosus var. bracteatus</name>
    <name type="common">red pineapple</name>
    <dbReference type="NCBI Taxonomy" id="296719"/>
    <lineage>
        <taxon>Eukaryota</taxon>
        <taxon>Viridiplantae</taxon>
        <taxon>Streptophyta</taxon>
        <taxon>Embryophyta</taxon>
        <taxon>Tracheophyta</taxon>
        <taxon>Spermatophyta</taxon>
        <taxon>Magnoliopsida</taxon>
        <taxon>Liliopsida</taxon>
        <taxon>Poales</taxon>
        <taxon>Bromeliaceae</taxon>
        <taxon>Bromelioideae</taxon>
        <taxon>Ananas</taxon>
    </lineage>
</organism>
<evidence type="ECO:0000256" key="4">
    <source>
        <dbReference type="ARBA" id="ARBA00023242"/>
    </source>
</evidence>
<reference evidence="7" key="1">
    <citation type="submission" date="2020-07" db="EMBL/GenBank/DDBJ databases">
        <authorList>
            <person name="Lin J."/>
        </authorList>
    </citation>
    <scope>NUCLEOTIDE SEQUENCE</scope>
</reference>
<sequence length="108" mass="11562">MLCGLLLSADVLRIGVVFASGLLRAVRFLRLHWPQLCHDLSTETLSPAVVTDPPSARPWNVGLIRELNRNIRMVVDLYADLSTSLGRSVAASSEGDSTGTLKSGCKAG</sequence>
<dbReference type="GO" id="GO:0042753">
    <property type="term" value="P:positive regulation of circadian rhythm"/>
    <property type="evidence" value="ECO:0007669"/>
    <property type="project" value="InterPro"/>
</dbReference>
<dbReference type="GO" id="GO:0005634">
    <property type="term" value="C:nucleus"/>
    <property type="evidence" value="ECO:0007669"/>
    <property type="project" value="UniProtKB-SubCell"/>
</dbReference>
<evidence type="ECO:0000256" key="3">
    <source>
        <dbReference type="ARBA" id="ARBA00023108"/>
    </source>
</evidence>